<dbReference type="GO" id="GO:0042602">
    <property type="term" value="F:riboflavin reductase (NADPH) activity"/>
    <property type="evidence" value="ECO:0007669"/>
    <property type="project" value="TreeGrafter"/>
</dbReference>
<sequence length="176" mass="19812">MNLQTFTKLSYGLYIISSKKDDKFNGQIADCVMQITANPPIIAVSINRKNLTNEFIKASKLFTVSILSKNATLKFIGNFGFKSGRELDKFKEVNYQLGVTGVPIILDNTIGYLECKVINIIDIETHTIFLGKVVDAELFNDGEPMTYDYYHKVIKGKTAKNAPTYIEEKRKIKEAG</sequence>
<reference evidence="3" key="1">
    <citation type="journal article" date="2020" name="mSystems">
        <title>Genome- and Community-Level Interaction Insights into Carbon Utilization and Element Cycling Functions of Hydrothermarchaeota in Hydrothermal Sediment.</title>
        <authorList>
            <person name="Zhou Z."/>
            <person name="Liu Y."/>
            <person name="Xu W."/>
            <person name="Pan J."/>
            <person name="Luo Z.H."/>
            <person name="Li M."/>
        </authorList>
    </citation>
    <scope>NUCLEOTIDE SEQUENCE [LARGE SCALE GENOMIC DNA]</scope>
    <source>
        <strain evidence="3">SpSt-876</strain>
    </source>
</reference>
<dbReference type="InterPro" id="IPR002563">
    <property type="entry name" value="Flavin_Rdtase-like_dom"/>
</dbReference>
<proteinExistence type="predicted"/>
<dbReference type="InterPro" id="IPR050268">
    <property type="entry name" value="NADH-dep_flavin_reductase"/>
</dbReference>
<dbReference type="InterPro" id="IPR012349">
    <property type="entry name" value="Split_barrel_FMN-bd"/>
</dbReference>
<dbReference type="SMART" id="SM00903">
    <property type="entry name" value="Flavin_Reduct"/>
    <property type="match status" value="1"/>
</dbReference>
<evidence type="ECO:0000256" key="1">
    <source>
        <dbReference type="ARBA" id="ARBA00023002"/>
    </source>
</evidence>
<organism evidence="3">
    <name type="scientific">candidate division WOR-3 bacterium</name>
    <dbReference type="NCBI Taxonomy" id="2052148"/>
    <lineage>
        <taxon>Bacteria</taxon>
        <taxon>Bacteria division WOR-3</taxon>
    </lineage>
</organism>
<dbReference type="SUPFAM" id="SSF50475">
    <property type="entry name" value="FMN-binding split barrel"/>
    <property type="match status" value="1"/>
</dbReference>
<keyword evidence="1" id="KW-0560">Oxidoreductase</keyword>
<protein>
    <submittedName>
        <fullName evidence="3">Flavin reductase family protein</fullName>
    </submittedName>
</protein>
<evidence type="ECO:0000313" key="3">
    <source>
        <dbReference type="EMBL" id="HHS51264.1"/>
    </source>
</evidence>
<dbReference type="EMBL" id="DTLI01000008">
    <property type="protein sequence ID" value="HHS51264.1"/>
    <property type="molecule type" value="Genomic_DNA"/>
</dbReference>
<dbReference type="GO" id="GO:0010181">
    <property type="term" value="F:FMN binding"/>
    <property type="evidence" value="ECO:0007669"/>
    <property type="project" value="InterPro"/>
</dbReference>
<dbReference type="Gene3D" id="2.30.110.10">
    <property type="entry name" value="Electron Transport, Fmn-binding Protein, Chain A"/>
    <property type="match status" value="1"/>
</dbReference>
<name>A0A7C6A8M6_UNCW3</name>
<feature type="domain" description="Flavin reductase like" evidence="2">
    <location>
        <begin position="6"/>
        <end position="152"/>
    </location>
</feature>
<dbReference type="PANTHER" id="PTHR30466:SF1">
    <property type="entry name" value="FMN REDUCTASE (NADH) RUTF"/>
    <property type="match status" value="1"/>
</dbReference>
<gene>
    <name evidence="3" type="ORF">ENW73_00145</name>
</gene>
<dbReference type="Pfam" id="PF01613">
    <property type="entry name" value="Flavin_Reduct"/>
    <property type="match status" value="1"/>
</dbReference>
<evidence type="ECO:0000259" key="2">
    <source>
        <dbReference type="SMART" id="SM00903"/>
    </source>
</evidence>
<accession>A0A7C6A8M6</accession>
<dbReference type="PANTHER" id="PTHR30466">
    <property type="entry name" value="FLAVIN REDUCTASE"/>
    <property type="match status" value="1"/>
</dbReference>
<comment type="caution">
    <text evidence="3">The sequence shown here is derived from an EMBL/GenBank/DDBJ whole genome shotgun (WGS) entry which is preliminary data.</text>
</comment>
<dbReference type="AlphaFoldDB" id="A0A7C6A8M6"/>